<keyword evidence="3" id="KW-1185">Reference proteome</keyword>
<dbReference type="EMBL" id="AVOT02032644">
    <property type="protein sequence ID" value="MBW0526417.1"/>
    <property type="molecule type" value="Genomic_DNA"/>
</dbReference>
<reference evidence="2" key="1">
    <citation type="submission" date="2021-03" db="EMBL/GenBank/DDBJ databases">
        <title>Draft genome sequence of rust myrtle Austropuccinia psidii MF-1, a brazilian biotype.</title>
        <authorList>
            <person name="Quecine M.C."/>
            <person name="Pachon D.M.R."/>
            <person name="Bonatelli M.L."/>
            <person name="Correr F.H."/>
            <person name="Franceschini L.M."/>
            <person name="Leite T.F."/>
            <person name="Margarido G.R.A."/>
            <person name="Almeida C.A."/>
            <person name="Ferrarezi J.A."/>
            <person name="Labate C.A."/>
        </authorList>
    </citation>
    <scope>NUCLEOTIDE SEQUENCE</scope>
    <source>
        <strain evidence="2">MF-1</strain>
    </source>
</reference>
<name>A0A9Q3EUU6_9BASI</name>
<dbReference type="Proteomes" id="UP000765509">
    <property type="component" value="Unassembled WGS sequence"/>
</dbReference>
<sequence length="272" mass="30594">MGNNDTKKQFVLRDYQNICTYLEDTNNYKALFGEVTKAQIGKPLMTKTAALSLFACYLNNQNRGLNLTGRNCQQRFATYKAKYIAKNRFSKETGAGLTMEELGGLTLSAKLEAMCLCYDCMDQLFGHKANVQPAFEIDSGKIAGDDIVDHTSIGNAFEESMSITSEEDFISDWDESQPNDSHSKKLDDDIEDTTNTCPNVNKESVKKNIKNVENTRMTNIVKKGRCSDPPEASQGFKKIKMEKAPPVLRTPQVDLKLLFLKYYAEAEKKSWA</sequence>
<comment type="caution">
    <text evidence="2">The sequence shown here is derived from an EMBL/GenBank/DDBJ whole genome shotgun (WGS) entry which is preliminary data.</text>
</comment>
<feature type="region of interest" description="Disordered" evidence="1">
    <location>
        <begin position="172"/>
        <end position="195"/>
    </location>
</feature>
<proteinExistence type="predicted"/>
<evidence type="ECO:0000313" key="3">
    <source>
        <dbReference type="Proteomes" id="UP000765509"/>
    </source>
</evidence>
<evidence type="ECO:0000256" key="1">
    <source>
        <dbReference type="SAM" id="MobiDB-lite"/>
    </source>
</evidence>
<accession>A0A9Q3EUU6</accession>
<dbReference type="AlphaFoldDB" id="A0A9Q3EUU6"/>
<dbReference type="PANTHER" id="PTHR33246">
    <property type="entry name" value="CCHC-TYPE DOMAIN-CONTAINING PROTEIN"/>
    <property type="match status" value="1"/>
</dbReference>
<dbReference type="PANTHER" id="PTHR33246:SF51">
    <property type="entry name" value="MYB_SANT-LIKE DOMAIN-CONTAINING PROTEIN"/>
    <property type="match status" value="1"/>
</dbReference>
<protein>
    <submittedName>
        <fullName evidence="2">Uncharacterized protein</fullName>
    </submittedName>
</protein>
<evidence type="ECO:0000313" key="2">
    <source>
        <dbReference type="EMBL" id="MBW0526417.1"/>
    </source>
</evidence>
<organism evidence="2 3">
    <name type="scientific">Austropuccinia psidii MF-1</name>
    <dbReference type="NCBI Taxonomy" id="1389203"/>
    <lineage>
        <taxon>Eukaryota</taxon>
        <taxon>Fungi</taxon>
        <taxon>Dikarya</taxon>
        <taxon>Basidiomycota</taxon>
        <taxon>Pucciniomycotina</taxon>
        <taxon>Pucciniomycetes</taxon>
        <taxon>Pucciniales</taxon>
        <taxon>Sphaerophragmiaceae</taxon>
        <taxon>Austropuccinia</taxon>
    </lineage>
</organism>
<gene>
    <name evidence="2" type="ORF">O181_066132</name>
</gene>
<dbReference type="OrthoDB" id="2424990at2759"/>